<dbReference type="InterPro" id="IPR004195">
    <property type="entry name" value="Head_decoration_D"/>
</dbReference>
<protein>
    <submittedName>
        <fullName evidence="1">Head decoration protein</fullName>
    </submittedName>
</protein>
<dbReference type="Pfam" id="PF02924">
    <property type="entry name" value="HDPD"/>
    <property type="match status" value="1"/>
</dbReference>
<name>A0ABW0P9V6_9HYPH</name>
<dbReference type="Proteomes" id="UP001596060">
    <property type="component" value="Unassembled WGS sequence"/>
</dbReference>
<comment type="caution">
    <text evidence="1">The sequence shown here is derived from an EMBL/GenBank/DDBJ whole genome shotgun (WGS) entry which is preliminary data.</text>
</comment>
<sequence length="218" mass="22410">MTVLTEGIHPVEFIMSESGWHRSRDAVKIAASQTVIPANLLGGKAVAADVTTAQSRTGSGNGVLTFASPAVNSSVKTGRYVVTMTGSGATAAFQVEDPTGKVVGVGAVGTAFDKEVKFTVADGATDFAAGDQIFLDIGVEPTDYEYVPWNPAGTDGSEKVRAIACYGAVTGVGETKKITALRRDAEVNGKMLNLPNGVTAAQTAKAYADLAALGIIVR</sequence>
<evidence type="ECO:0000313" key="2">
    <source>
        <dbReference type="Proteomes" id="UP001596060"/>
    </source>
</evidence>
<evidence type="ECO:0000313" key="1">
    <source>
        <dbReference type="EMBL" id="MFC5509275.1"/>
    </source>
</evidence>
<reference evidence="2" key="1">
    <citation type="journal article" date="2019" name="Int. J. Syst. Evol. Microbiol.">
        <title>The Global Catalogue of Microorganisms (GCM) 10K type strain sequencing project: providing services to taxonomists for standard genome sequencing and annotation.</title>
        <authorList>
            <consortium name="The Broad Institute Genomics Platform"/>
            <consortium name="The Broad Institute Genome Sequencing Center for Infectious Disease"/>
            <person name="Wu L."/>
            <person name="Ma J."/>
        </authorList>
    </citation>
    <scope>NUCLEOTIDE SEQUENCE [LARGE SCALE GENOMIC DNA]</scope>
    <source>
        <strain evidence="2">CCUG 43117</strain>
    </source>
</reference>
<keyword evidence="2" id="KW-1185">Reference proteome</keyword>
<accession>A0ABW0P9V6</accession>
<dbReference type="RefSeq" id="WP_377818030.1">
    <property type="nucleotide sequence ID" value="NZ_JBHSLU010000161.1"/>
</dbReference>
<proteinExistence type="predicted"/>
<organism evidence="1 2">
    <name type="scientific">Bosea massiliensis</name>
    <dbReference type="NCBI Taxonomy" id="151419"/>
    <lineage>
        <taxon>Bacteria</taxon>
        <taxon>Pseudomonadati</taxon>
        <taxon>Pseudomonadota</taxon>
        <taxon>Alphaproteobacteria</taxon>
        <taxon>Hyphomicrobiales</taxon>
        <taxon>Boseaceae</taxon>
        <taxon>Bosea</taxon>
    </lineage>
</organism>
<gene>
    <name evidence="1" type="ORF">ACFPN9_29100</name>
</gene>
<dbReference type="EMBL" id="JBHSLU010000161">
    <property type="protein sequence ID" value="MFC5509275.1"/>
    <property type="molecule type" value="Genomic_DNA"/>
</dbReference>